<dbReference type="Proteomes" id="UP000241462">
    <property type="component" value="Unassembled WGS sequence"/>
</dbReference>
<dbReference type="OrthoDB" id="20821at2759"/>
<feature type="domain" description="Senescence" evidence="2">
    <location>
        <begin position="277"/>
        <end position="463"/>
    </location>
</feature>
<dbReference type="PANTHER" id="PTHR21068:SF43">
    <property type="entry name" value="SPARTIN"/>
    <property type="match status" value="1"/>
</dbReference>
<reference evidence="3 4" key="1">
    <citation type="journal article" date="2018" name="Mycol. Prog.">
        <title>Coniella lustricola, a new species from submerged detritus.</title>
        <authorList>
            <person name="Raudabaugh D.B."/>
            <person name="Iturriaga T."/>
            <person name="Carver A."/>
            <person name="Mondo S."/>
            <person name="Pangilinan J."/>
            <person name="Lipzen A."/>
            <person name="He G."/>
            <person name="Amirebrahimi M."/>
            <person name="Grigoriev I.V."/>
            <person name="Miller A.N."/>
        </authorList>
    </citation>
    <scope>NUCLEOTIDE SEQUENCE [LARGE SCALE GENOMIC DNA]</scope>
    <source>
        <strain evidence="3 4">B22-T-1</strain>
    </source>
</reference>
<dbReference type="EMBL" id="KZ678372">
    <property type="protein sequence ID" value="PSS05285.1"/>
    <property type="molecule type" value="Genomic_DNA"/>
</dbReference>
<dbReference type="InterPro" id="IPR045036">
    <property type="entry name" value="Spartin-like"/>
</dbReference>
<feature type="region of interest" description="Disordered" evidence="1">
    <location>
        <begin position="482"/>
        <end position="529"/>
    </location>
</feature>
<protein>
    <submittedName>
        <fullName evidence="3">Senescence-associated protein-domain-containing protein</fullName>
    </submittedName>
</protein>
<proteinExistence type="predicted"/>
<dbReference type="AlphaFoldDB" id="A0A2T3ANX1"/>
<feature type="compositionally biased region" description="Low complexity" evidence="1">
    <location>
        <begin position="482"/>
        <end position="499"/>
    </location>
</feature>
<evidence type="ECO:0000259" key="2">
    <source>
        <dbReference type="Pfam" id="PF06911"/>
    </source>
</evidence>
<dbReference type="InterPro" id="IPR009686">
    <property type="entry name" value="Senescence/spartin_C"/>
</dbReference>
<evidence type="ECO:0000313" key="3">
    <source>
        <dbReference type="EMBL" id="PSS05285.1"/>
    </source>
</evidence>
<dbReference type="PANTHER" id="PTHR21068">
    <property type="entry name" value="SPARTIN"/>
    <property type="match status" value="1"/>
</dbReference>
<dbReference type="InParanoid" id="A0A2T3ANX1"/>
<organism evidence="3 4">
    <name type="scientific">Coniella lustricola</name>
    <dbReference type="NCBI Taxonomy" id="2025994"/>
    <lineage>
        <taxon>Eukaryota</taxon>
        <taxon>Fungi</taxon>
        <taxon>Dikarya</taxon>
        <taxon>Ascomycota</taxon>
        <taxon>Pezizomycotina</taxon>
        <taxon>Sordariomycetes</taxon>
        <taxon>Sordariomycetidae</taxon>
        <taxon>Diaporthales</taxon>
        <taxon>Schizoparmaceae</taxon>
        <taxon>Coniella</taxon>
    </lineage>
</organism>
<dbReference type="Pfam" id="PF06911">
    <property type="entry name" value="Senescence"/>
    <property type="match status" value="1"/>
</dbReference>
<sequence length="529" mass="55441">MASGSNDPKLLYAISGVSAYHLTNGNERLLTPAGPQTLSLLMVPTSSPFADAALLDPKASPAEEDFYLHLHLPPELDLPLPATTQIYHQPPRSYLIPRWDLGPESATFTKIEFPALDSRKGVQDDVDTFETILAQCTAFLERAPPPVPRSTKRESPPAGSSSTSASKAATAAATSSVMDEKLPAYNPGDYKPGEGYAKGSRSSKSGGQIVLIDEEDGSVIGELGDDYQIVQDSELEPGSKDPVQITLPADGMQKITIAPASDEDVEMALHPSYKKSFLVSNAVAASRLIVTTSDMVAKKMQSSADSYTLKSEPTSKPVTFKPTTKEHIRRIHTFTSGAADLSAKTAGSIGKVAQNLGATLGRHKGNGQSRGYDKDGNVRDNFKPGLLNKSLMAFSTIADGVEKAGRNLLENSSTATTKVVEHKWGPDAGDVSRSLGGGVKNVGLVYIDVTGVSRRAIIKSVAKGMVVGRVANGGGQVIVGDAEGVEGSSAGGASPSGQEQRLVDQGPTNSGPASIAGSEKPKKGPVKYA</sequence>
<accession>A0A2T3ANX1</accession>
<keyword evidence="4" id="KW-1185">Reference proteome</keyword>
<name>A0A2T3ANX1_9PEZI</name>
<dbReference type="STRING" id="2025994.A0A2T3ANX1"/>
<evidence type="ECO:0000256" key="1">
    <source>
        <dbReference type="SAM" id="MobiDB-lite"/>
    </source>
</evidence>
<feature type="compositionally biased region" description="Low complexity" evidence="1">
    <location>
        <begin position="158"/>
        <end position="176"/>
    </location>
</feature>
<evidence type="ECO:0000313" key="4">
    <source>
        <dbReference type="Proteomes" id="UP000241462"/>
    </source>
</evidence>
<gene>
    <name evidence="3" type="ORF">BD289DRAFT_457590</name>
</gene>
<feature type="region of interest" description="Disordered" evidence="1">
    <location>
        <begin position="143"/>
        <end position="206"/>
    </location>
</feature>
<dbReference type="GO" id="GO:0005886">
    <property type="term" value="C:plasma membrane"/>
    <property type="evidence" value="ECO:0007669"/>
    <property type="project" value="TreeGrafter"/>
</dbReference>
<dbReference type="GO" id="GO:0051301">
    <property type="term" value="P:cell division"/>
    <property type="evidence" value="ECO:0007669"/>
    <property type="project" value="TreeGrafter"/>
</dbReference>